<name>A0AAP0KT28_9MAGN</name>
<organism evidence="2 3">
    <name type="scientific">Stephania cephalantha</name>
    <dbReference type="NCBI Taxonomy" id="152367"/>
    <lineage>
        <taxon>Eukaryota</taxon>
        <taxon>Viridiplantae</taxon>
        <taxon>Streptophyta</taxon>
        <taxon>Embryophyta</taxon>
        <taxon>Tracheophyta</taxon>
        <taxon>Spermatophyta</taxon>
        <taxon>Magnoliopsida</taxon>
        <taxon>Ranunculales</taxon>
        <taxon>Menispermaceae</taxon>
        <taxon>Menispermoideae</taxon>
        <taxon>Cissampelideae</taxon>
        <taxon>Stephania</taxon>
    </lineage>
</organism>
<dbReference type="AlphaFoldDB" id="A0AAP0KT28"/>
<accession>A0AAP0KT28</accession>
<keyword evidence="1" id="KW-1133">Transmembrane helix</keyword>
<dbReference type="EMBL" id="JBBNAG010000002">
    <property type="protein sequence ID" value="KAK9158211.1"/>
    <property type="molecule type" value="Genomic_DNA"/>
</dbReference>
<protein>
    <submittedName>
        <fullName evidence="2">Uncharacterized protein</fullName>
    </submittedName>
</protein>
<evidence type="ECO:0000256" key="1">
    <source>
        <dbReference type="SAM" id="Phobius"/>
    </source>
</evidence>
<evidence type="ECO:0000313" key="3">
    <source>
        <dbReference type="Proteomes" id="UP001419268"/>
    </source>
</evidence>
<keyword evidence="3" id="KW-1185">Reference proteome</keyword>
<gene>
    <name evidence="2" type="ORF">Scep_004785</name>
</gene>
<dbReference type="Proteomes" id="UP001419268">
    <property type="component" value="Unassembled WGS sequence"/>
</dbReference>
<keyword evidence="1" id="KW-0812">Transmembrane</keyword>
<evidence type="ECO:0000313" key="2">
    <source>
        <dbReference type="EMBL" id="KAK9158211.1"/>
    </source>
</evidence>
<sequence>METNSLRDFLVFNFVPLCFWGLSRFFLLGWRPNSLLSPILYFSSILLCF</sequence>
<feature type="transmembrane region" description="Helical" evidence="1">
    <location>
        <begin position="9"/>
        <end position="30"/>
    </location>
</feature>
<comment type="caution">
    <text evidence="2">The sequence shown here is derived from an EMBL/GenBank/DDBJ whole genome shotgun (WGS) entry which is preliminary data.</text>
</comment>
<reference evidence="2 3" key="1">
    <citation type="submission" date="2024-01" db="EMBL/GenBank/DDBJ databases">
        <title>Genome assemblies of Stephania.</title>
        <authorList>
            <person name="Yang L."/>
        </authorList>
    </citation>
    <scope>NUCLEOTIDE SEQUENCE [LARGE SCALE GENOMIC DNA]</scope>
    <source>
        <strain evidence="2">JXDWG</strain>
        <tissue evidence="2">Leaf</tissue>
    </source>
</reference>
<keyword evidence="1" id="KW-0472">Membrane</keyword>
<proteinExistence type="predicted"/>